<dbReference type="PROSITE" id="PS50928">
    <property type="entry name" value="ABC_TM1"/>
    <property type="match status" value="1"/>
</dbReference>
<feature type="transmembrane region" description="Helical" evidence="7">
    <location>
        <begin position="263"/>
        <end position="282"/>
    </location>
</feature>
<evidence type="ECO:0000313" key="10">
    <source>
        <dbReference type="Proteomes" id="UP000293142"/>
    </source>
</evidence>
<name>A0A4Q9DLE4_9BACL</name>
<proteinExistence type="inferred from homology"/>
<dbReference type="GO" id="GO:0055085">
    <property type="term" value="P:transmembrane transport"/>
    <property type="evidence" value="ECO:0007669"/>
    <property type="project" value="InterPro"/>
</dbReference>
<keyword evidence="2 7" id="KW-0813">Transport</keyword>
<dbReference type="OrthoDB" id="9810086at2"/>
<dbReference type="PANTHER" id="PTHR43744:SF9">
    <property type="entry name" value="POLYGALACTURONAN_RHAMNOGALACTURONAN TRANSPORT SYSTEM PERMEASE PROTEIN YTCP"/>
    <property type="match status" value="1"/>
</dbReference>
<dbReference type="InterPro" id="IPR000515">
    <property type="entry name" value="MetI-like"/>
</dbReference>
<keyword evidence="10" id="KW-1185">Reference proteome</keyword>
<gene>
    <name evidence="9" type="ORF">EYB31_24845</name>
</gene>
<comment type="caution">
    <text evidence="9">The sequence shown here is derived from an EMBL/GenBank/DDBJ whole genome shotgun (WGS) entry which is preliminary data.</text>
</comment>
<evidence type="ECO:0000256" key="1">
    <source>
        <dbReference type="ARBA" id="ARBA00004651"/>
    </source>
</evidence>
<dbReference type="Proteomes" id="UP000293142">
    <property type="component" value="Unassembled WGS sequence"/>
</dbReference>
<dbReference type="InterPro" id="IPR035906">
    <property type="entry name" value="MetI-like_sf"/>
</dbReference>
<keyword evidence="3" id="KW-1003">Cell membrane</keyword>
<dbReference type="AlphaFoldDB" id="A0A4Q9DLE4"/>
<keyword evidence="6 7" id="KW-0472">Membrane</keyword>
<comment type="similarity">
    <text evidence="7">Belongs to the binding-protein-dependent transport system permease family.</text>
</comment>
<feature type="transmembrane region" description="Helical" evidence="7">
    <location>
        <begin position="20"/>
        <end position="42"/>
    </location>
</feature>
<feature type="transmembrane region" description="Helical" evidence="7">
    <location>
        <begin position="118"/>
        <end position="138"/>
    </location>
</feature>
<comment type="subcellular location">
    <subcellularLocation>
        <location evidence="1 7">Cell membrane</location>
        <topology evidence="1 7">Multi-pass membrane protein</topology>
    </subcellularLocation>
</comment>
<feature type="domain" description="ABC transmembrane type-1" evidence="8">
    <location>
        <begin position="81"/>
        <end position="279"/>
    </location>
</feature>
<organism evidence="9 10">
    <name type="scientific">Paenibacillus thalictri</name>
    <dbReference type="NCBI Taxonomy" id="2527873"/>
    <lineage>
        <taxon>Bacteria</taxon>
        <taxon>Bacillati</taxon>
        <taxon>Bacillota</taxon>
        <taxon>Bacilli</taxon>
        <taxon>Bacillales</taxon>
        <taxon>Paenibacillaceae</taxon>
        <taxon>Paenibacillus</taxon>
    </lineage>
</organism>
<dbReference type="CDD" id="cd06261">
    <property type="entry name" value="TM_PBP2"/>
    <property type="match status" value="1"/>
</dbReference>
<protein>
    <submittedName>
        <fullName evidence="9">Carbohydrate ABC transporter permease</fullName>
    </submittedName>
</protein>
<dbReference type="EMBL" id="SIRE01000019">
    <property type="protein sequence ID" value="TBL74555.1"/>
    <property type="molecule type" value="Genomic_DNA"/>
</dbReference>
<sequence length="297" mass="32903">MGTRRHMMRLRTKGEIVFEWCNVLLLCIGIVVCLVPVLNVVAKSFSAEANVVAGDVFIWPVGFNVDAYSIVLGSQKFISSFANSVFITVVGTLLNVTLTVCTGYALSRGRLRGQKVIMLLYVFTMLFSAGLIPTYLVIKQLGLLDTLWALILPTLVSPFNMIIVRLYFYTIPDSLEESGRIDGAGNLRILLHIMIPLAMPVIATIALFCAVEYWNSYFDALMYINNYKLLPLQVFLREMIMSASDAANNIDILSQMHVSQESIRGATVVAATLPIVIVYPFLQRYFVKGIALGAVKG</sequence>
<keyword evidence="4 7" id="KW-0812">Transmembrane</keyword>
<evidence type="ECO:0000256" key="6">
    <source>
        <dbReference type="ARBA" id="ARBA00023136"/>
    </source>
</evidence>
<dbReference type="Pfam" id="PF00528">
    <property type="entry name" value="BPD_transp_1"/>
    <property type="match status" value="1"/>
</dbReference>
<reference evidence="9 10" key="1">
    <citation type="submission" date="2019-02" db="EMBL/GenBank/DDBJ databases">
        <title>Paenibacillus sp. nov., isolated from surface-sterilized tissue of Thalictrum simplex L.</title>
        <authorList>
            <person name="Tuo L."/>
        </authorList>
    </citation>
    <scope>NUCLEOTIDE SEQUENCE [LARGE SCALE GENOMIC DNA]</scope>
    <source>
        <strain evidence="9 10">N2SHLJ1</strain>
    </source>
</reference>
<dbReference type="GO" id="GO:0005886">
    <property type="term" value="C:plasma membrane"/>
    <property type="evidence" value="ECO:0007669"/>
    <property type="project" value="UniProtKB-SubCell"/>
</dbReference>
<evidence type="ECO:0000256" key="3">
    <source>
        <dbReference type="ARBA" id="ARBA00022475"/>
    </source>
</evidence>
<dbReference type="Gene3D" id="1.10.3720.10">
    <property type="entry name" value="MetI-like"/>
    <property type="match status" value="1"/>
</dbReference>
<evidence type="ECO:0000256" key="7">
    <source>
        <dbReference type="RuleBase" id="RU363032"/>
    </source>
</evidence>
<evidence type="ECO:0000259" key="8">
    <source>
        <dbReference type="PROSITE" id="PS50928"/>
    </source>
</evidence>
<feature type="transmembrane region" description="Helical" evidence="7">
    <location>
        <begin position="189"/>
        <end position="214"/>
    </location>
</feature>
<evidence type="ECO:0000256" key="4">
    <source>
        <dbReference type="ARBA" id="ARBA00022692"/>
    </source>
</evidence>
<evidence type="ECO:0000256" key="2">
    <source>
        <dbReference type="ARBA" id="ARBA00022448"/>
    </source>
</evidence>
<accession>A0A4Q9DLE4</accession>
<dbReference type="SUPFAM" id="SSF161098">
    <property type="entry name" value="MetI-like"/>
    <property type="match status" value="1"/>
</dbReference>
<feature type="transmembrane region" description="Helical" evidence="7">
    <location>
        <begin position="85"/>
        <end position="106"/>
    </location>
</feature>
<keyword evidence="5 7" id="KW-1133">Transmembrane helix</keyword>
<evidence type="ECO:0000313" key="9">
    <source>
        <dbReference type="EMBL" id="TBL74555.1"/>
    </source>
</evidence>
<dbReference type="PANTHER" id="PTHR43744">
    <property type="entry name" value="ABC TRANSPORTER PERMEASE PROTEIN MG189-RELATED-RELATED"/>
    <property type="match status" value="1"/>
</dbReference>
<feature type="transmembrane region" description="Helical" evidence="7">
    <location>
        <begin position="150"/>
        <end position="168"/>
    </location>
</feature>
<evidence type="ECO:0000256" key="5">
    <source>
        <dbReference type="ARBA" id="ARBA00022989"/>
    </source>
</evidence>